<dbReference type="AlphaFoldDB" id="A0A179IQW9"/>
<dbReference type="OrthoDB" id="2692034at2"/>
<reference evidence="2 3" key="1">
    <citation type="submission" date="2015-09" db="EMBL/GenBank/DDBJ databases">
        <title>Draft genome sequence of Hydrogenibacillus schlegelii DSM 2000.</title>
        <authorList>
            <person name="Hemp J."/>
        </authorList>
    </citation>
    <scope>NUCLEOTIDE SEQUENCE [LARGE SCALE GENOMIC DNA]</scope>
    <source>
        <strain evidence="2 3">MA 48</strain>
    </source>
</reference>
<keyword evidence="3" id="KW-1185">Reference proteome</keyword>
<evidence type="ECO:0000313" key="2">
    <source>
        <dbReference type="EMBL" id="OAR04643.1"/>
    </source>
</evidence>
<feature type="compositionally biased region" description="Low complexity" evidence="1">
    <location>
        <begin position="124"/>
        <end position="145"/>
    </location>
</feature>
<dbReference type="Proteomes" id="UP000243024">
    <property type="component" value="Unassembled WGS sequence"/>
</dbReference>
<dbReference type="EMBL" id="JXBB01000012">
    <property type="protein sequence ID" value="OAR04643.1"/>
    <property type="molecule type" value="Genomic_DNA"/>
</dbReference>
<feature type="region of interest" description="Disordered" evidence="1">
    <location>
        <begin position="90"/>
        <end position="245"/>
    </location>
</feature>
<sequence>MRAEKALEHWLEAEILARGRPHDPAARKTADLFYRILLEDHRIEVDAIEEAIEDAAYVVVYRQAGEPKRAAFDRYRVEALLRAVEGDPKYGIVYPEPEEAEAIGPKAGSPEEGGGPEADERGAADPPGGLSAASGPPAPSADEPPVLVDEIEQVGDVGADERERDEVPEHEEEEGEDERRPEGDAEPPGDAGEEVQRDHPSGRGVVGQEVVKFPPGERPGEAVDRPEGRLEGFQPLEEGRERFGR</sequence>
<gene>
    <name evidence="2" type="ORF">SA87_08905</name>
</gene>
<comment type="caution">
    <text evidence="2">The sequence shown here is derived from an EMBL/GenBank/DDBJ whole genome shotgun (WGS) entry which is preliminary data.</text>
</comment>
<evidence type="ECO:0000313" key="3">
    <source>
        <dbReference type="Proteomes" id="UP000243024"/>
    </source>
</evidence>
<dbReference type="STRING" id="1484.SA87_08905"/>
<feature type="compositionally biased region" description="Basic and acidic residues" evidence="1">
    <location>
        <begin position="218"/>
        <end position="230"/>
    </location>
</feature>
<name>A0A179IQW9_HYDSH</name>
<proteinExistence type="predicted"/>
<accession>A0A179IQW9</accession>
<feature type="compositionally biased region" description="Acidic residues" evidence="1">
    <location>
        <begin position="184"/>
        <end position="193"/>
    </location>
</feature>
<protein>
    <submittedName>
        <fullName evidence="2">Uncharacterized protein</fullName>
    </submittedName>
</protein>
<evidence type="ECO:0000256" key="1">
    <source>
        <dbReference type="SAM" id="MobiDB-lite"/>
    </source>
</evidence>
<organism evidence="2 3">
    <name type="scientific">Hydrogenibacillus schlegelii</name>
    <name type="common">Bacillus schlegelii</name>
    <dbReference type="NCBI Taxonomy" id="1484"/>
    <lineage>
        <taxon>Bacteria</taxon>
        <taxon>Bacillati</taxon>
        <taxon>Bacillota</taxon>
        <taxon>Bacilli</taxon>
        <taxon>Bacillales</taxon>
        <taxon>Bacillales Family X. Incertae Sedis</taxon>
        <taxon>Hydrogenibacillus</taxon>
    </lineage>
</organism>